<gene>
    <name evidence="6" type="ORF">EMWEY_00006850</name>
</gene>
<name>U6M273_EIMMA</name>
<keyword evidence="4" id="KW-0175">Coiled coil</keyword>
<dbReference type="OMA" id="NDARMTY"/>
<proteinExistence type="predicted"/>
<sequence length="398" mass="43375">MTEALVKAVQKGDEDTVRRLLTEGADPSALNKKGLSALHVAAREGDSFVLTAILESPAIFINSPDRDNGFTALLHAISGCQGDPATVRQTLGQTDVVALLLGRGVPREAVNAYGDTPLHLALKEGNEDTALMLLQRGADPNTKDAGGSTPLHLAIGNRLLTAALAILGNKKFTIKECEDANGNTPFHVAAEEGLNNIIKQLEEAGFSSQTPNNAGGQQQDQQQQPRRSSICCSWYNRSSSKPISSKTCFLCLGITPAAIIEQRKQQMEERGERKRQQAAAAMQQTEVTAFCTVAGLPATVHEMFFRKKFFYVDEAFLTLTEGELRKIGLNAAERVAFSEAVEKHKQEAIRQQELEAEEIRLAAASQTRRLRIVGCVIVLVTFALLYIGLQLVVLRQQR</sequence>
<dbReference type="InterPro" id="IPR036770">
    <property type="entry name" value="Ankyrin_rpt-contain_sf"/>
</dbReference>
<dbReference type="EMBL" id="HG719230">
    <property type="protein sequence ID" value="CDJ57168.1"/>
    <property type="molecule type" value="Genomic_DNA"/>
</dbReference>
<dbReference type="Pfam" id="PF12796">
    <property type="entry name" value="Ank_2"/>
    <property type="match status" value="2"/>
</dbReference>
<keyword evidence="1" id="KW-0677">Repeat</keyword>
<dbReference type="InterPro" id="IPR002110">
    <property type="entry name" value="Ankyrin_rpt"/>
</dbReference>
<dbReference type="GeneID" id="25334671"/>
<dbReference type="PANTHER" id="PTHR24161:SF85">
    <property type="entry name" value="PALMITOYLTRANSFERASE HIP14"/>
    <property type="match status" value="1"/>
</dbReference>
<dbReference type="VEuPathDB" id="ToxoDB:EMWEY_00006850"/>
<dbReference type="PROSITE" id="PS50297">
    <property type="entry name" value="ANK_REP_REGION"/>
    <property type="match status" value="2"/>
</dbReference>
<keyword evidence="7" id="KW-1185">Reference proteome</keyword>
<dbReference type="SMART" id="SM00248">
    <property type="entry name" value="ANK"/>
    <property type="match status" value="6"/>
</dbReference>
<evidence type="ECO:0000256" key="5">
    <source>
        <dbReference type="SAM" id="Phobius"/>
    </source>
</evidence>
<keyword evidence="2 3" id="KW-0040">ANK repeat</keyword>
<dbReference type="RefSeq" id="XP_013333818.1">
    <property type="nucleotide sequence ID" value="XM_013478364.1"/>
</dbReference>
<protein>
    <submittedName>
        <fullName evidence="6">Ankyrin repeat-containing protein, putative</fullName>
    </submittedName>
</protein>
<keyword evidence="5" id="KW-1133">Transmembrane helix</keyword>
<dbReference type="OrthoDB" id="408027at2759"/>
<keyword evidence="5" id="KW-0472">Membrane</keyword>
<feature type="transmembrane region" description="Helical" evidence="5">
    <location>
        <begin position="370"/>
        <end position="394"/>
    </location>
</feature>
<reference evidence="6" key="1">
    <citation type="submission" date="2013-10" db="EMBL/GenBank/DDBJ databases">
        <title>Genomic analysis of the causative agents of coccidiosis in chickens.</title>
        <authorList>
            <person name="Reid A.J."/>
            <person name="Blake D."/>
            <person name="Billington K."/>
            <person name="Browne H."/>
            <person name="Dunn M."/>
            <person name="Hung S."/>
            <person name="Kawahara F."/>
            <person name="Miranda-Saavedra D."/>
            <person name="Mourier T."/>
            <person name="Nagra H."/>
            <person name="Otto T.D."/>
            <person name="Rawlings N."/>
            <person name="Sanchez A."/>
            <person name="Sanders M."/>
            <person name="Subramaniam C."/>
            <person name="Tay Y."/>
            <person name="Dear P."/>
            <person name="Doerig C."/>
            <person name="Gruber A."/>
            <person name="Parkinson J."/>
            <person name="Shirley M."/>
            <person name="Wan K.L."/>
            <person name="Berriman M."/>
            <person name="Tomley F."/>
            <person name="Pain A."/>
        </authorList>
    </citation>
    <scope>NUCLEOTIDE SEQUENCE [LARGE SCALE GENOMIC DNA]</scope>
    <source>
        <strain evidence="6">Weybridge</strain>
    </source>
</reference>
<reference evidence="6" key="2">
    <citation type="submission" date="2013-10" db="EMBL/GenBank/DDBJ databases">
        <authorList>
            <person name="Aslett M."/>
        </authorList>
    </citation>
    <scope>NUCLEOTIDE SEQUENCE [LARGE SCALE GENOMIC DNA]</scope>
    <source>
        <strain evidence="6">Weybridge</strain>
    </source>
</reference>
<dbReference type="Proteomes" id="UP000030763">
    <property type="component" value="Unassembled WGS sequence"/>
</dbReference>
<dbReference type="AlphaFoldDB" id="U6M273"/>
<evidence type="ECO:0000313" key="7">
    <source>
        <dbReference type="Proteomes" id="UP000030763"/>
    </source>
</evidence>
<accession>U6M273</accession>
<dbReference type="SUPFAM" id="SSF48403">
    <property type="entry name" value="Ankyrin repeat"/>
    <property type="match status" value="1"/>
</dbReference>
<feature type="repeat" description="ANK" evidence="3">
    <location>
        <begin position="181"/>
        <end position="213"/>
    </location>
</feature>
<feature type="coiled-coil region" evidence="4">
    <location>
        <begin position="257"/>
        <end position="284"/>
    </location>
</feature>
<evidence type="ECO:0000256" key="1">
    <source>
        <dbReference type="ARBA" id="ARBA00022737"/>
    </source>
</evidence>
<keyword evidence="5" id="KW-0812">Transmembrane</keyword>
<dbReference type="PROSITE" id="PS50088">
    <property type="entry name" value="ANK_REPEAT"/>
    <property type="match status" value="3"/>
</dbReference>
<evidence type="ECO:0000313" key="6">
    <source>
        <dbReference type="EMBL" id="CDJ57168.1"/>
    </source>
</evidence>
<feature type="repeat" description="ANK" evidence="3">
    <location>
        <begin position="1"/>
        <end position="32"/>
    </location>
</feature>
<dbReference type="Gene3D" id="1.25.40.20">
    <property type="entry name" value="Ankyrin repeat-containing domain"/>
    <property type="match status" value="2"/>
</dbReference>
<feature type="repeat" description="ANK" evidence="3">
    <location>
        <begin position="113"/>
        <end position="145"/>
    </location>
</feature>
<evidence type="ECO:0000256" key="4">
    <source>
        <dbReference type="SAM" id="Coils"/>
    </source>
</evidence>
<evidence type="ECO:0000256" key="3">
    <source>
        <dbReference type="PROSITE-ProRule" id="PRU00023"/>
    </source>
</evidence>
<dbReference type="PANTHER" id="PTHR24161">
    <property type="entry name" value="ANK_REP_REGION DOMAIN-CONTAINING PROTEIN-RELATED"/>
    <property type="match status" value="1"/>
</dbReference>
<organism evidence="6 7">
    <name type="scientific">Eimeria maxima</name>
    <name type="common">Coccidian parasite</name>
    <dbReference type="NCBI Taxonomy" id="5804"/>
    <lineage>
        <taxon>Eukaryota</taxon>
        <taxon>Sar</taxon>
        <taxon>Alveolata</taxon>
        <taxon>Apicomplexa</taxon>
        <taxon>Conoidasida</taxon>
        <taxon>Coccidia</taxon>
        <taxon>Eucoccidiorida</taxon>
        <taxon>Eimeriorina</taxon>
        <taxon>Eimeriidae</taxon>
        <taxon>Eimeria</taxon>
    </lineage>
</organism>
<evidence type="ECO:0000256" key="2">
    <source>
        <dbReference type="ARBA" id="ARBA00023043"/>
    </source>
</evidence>